<organism evidence="6 7">
    <name type="scientific">Ruthenibacterium intestinale</name>
    <dbReference type="NCBI Taxonomy" id="3133163"/>
    <lineage>
        <taxon>Bacteria</taxon>
        <taxon>Bacillati</taxon>
        <taxon>Bacillota</taxon>
        <taxon>Clostridia</taxon>
        <taxon>Eubacteriales</taxon>
        <taxon>Oscillospiraceae</taxon>
        <taxon>Ruthenibacterium</taxon>
    </lineage>
</organism>
<dbReference type="InterPro" id="IPR003798">
    <property type="entry name" value="DNA_recombination_RmuC"/>
</dbReference>
<comment type="function">
    <text evidence="1">Involved in DNA recombination.</text>
</comment>
<keyword evidence="3 5" id="KW-0175">Coiled coil</keyword>
<evidence type="ECO:0000256" key="2">
    <source>
        <dbReference type="ARBA" id="ARBA00009840"/>
    </source>
</evidence>
<comment type="similarity">
    <text evidence="2">Belongs to the RmuC family.</text>
</comment>
<evidence type="ECO:0000256" key="5">
    <source>
        <dbReference type="SAM" id="Coils"/>
    </source>
</evidence>
<evidence type="ECO:0000313" key="6">
    <source>
        <dbReference type="EMBL" id="MEQ2519531.1"/>
    </source>
</evidence>
<evidence type="ECO:0000256" key="4">
    <source>
        <dbReference type="ARBA" id="ARBA00023172"/>
    </source>
</evidence>
<accession>A0ABV1GCE9</accession>
<evidence type="ECO:0000313" key="7">
    <source>
        <dbReference type="Proteomes" id="UP001477672"/>
    </source>
</evidence>
<dbReference type="EMBL" id="JBBMFA010000058">
    <property type="protein sequence ID" value="MEQ2519531.1"/>
    <property type="molecule type" value="Genomic_DNA"/>
</dbReference>
<protein>
    <submittedName>
        <fullName evidence="6">DNA recombination protein RmuC</fullName>
    </submittedName>
</protein>
<keyword evidence="4" id="KW-0233">DNA recombination</keyword>
<dbReference type="PANTHER" id="PTHR30563">
    <property type="entry name" value="DNA RECOMBINATION PROTEIN RMUC"/>
    <property type="match status" value="1"/>
</dbReference>
<dbReference type="Proteomes" id="UP001477672">
    <property type="component" value="Unassembled WGS sequence"/>
</dbReference>
<dbReference type="PANTHER" id="PTHR30563:SF0">
    <property type="entry name" value="DNA RECOMBINATION PROTEIN RMUC"/>
    <property type="match status" value="1"/>
</dbReference>
<dbReference type="Pfam" id="PF02646">
    <property type="entry name" value="RmuC"/>
    <property type="match status" value="1"/>
</dbReference>
<gene>
    <name evidence="6" type="primary">rmuC</name>
    <name evidence="6" type="ORF">WMO24_03675</name>
</gene>
<comment type="caution">
    <text evidence="6">The sequence shown here is derived from an EMBL/GenBank/DDBJ whole genome shotgun (WGS) entry which is preliminary data.</text>
</comment>
<evidence type="ECO:0000256" key="3">
    <source>
        <dbReference type="ARBA" id="ARBA00023054"/>
    </source>
</evidence>
<evidence type="ECO:0000256" key="1">
    <source>
        <dbReference type="ARBA" id="ARBA00003416"/>
    </source>
</evidence>
<feature type="coiled-coil region" evidence="5">
    <location>
        <begin position="29"/>
        <end position="56"/>
    </location>
</feature>
<dbReference type="RefSeq" id="WP_349214962.1">
    <property type="nucleotide sequence ID" value="NZ_JBBMFA010000058.1"/>
</dbReference>
<name>A0ABV1GCE9_9FIRM</name>
<keyword evidence="7" id="KW-1185">Reference proteome</keyword>
<proteinExistence type="inferred from homology"/>
<sequence length="450" mass="50401">MEIVSLILSALACILLVIVLATRPRGGDEQQTEQLMQELEQSRQQMQNELRQMRGELGNSIHRAMQTSAELQASAQRQISETQNARLKDLSDQMALRQAALQKTVNDQLRGVDQRLSANAVENEQKLENIRMTMETRLTALQAENTQKLDEMRNTVDEKLQKTLEEKLHQSFNRVSQQLESVYKGLGEMQTLAVGVGDLKKVLSNVKTRGILGEVQLGAILEQILAPEQYEENVVTIPGSSERVEYAVRLPGDGETPVWLPIDAKFPVDAYGSLQDAYEEGNTARIEIAGRILEQRVRGFAKDIHDKYIQIPYTTEFGVMFLPTEGLYAELVRRGMVERLQAESKVVIAGPTTMAALLNSLQMGFRTLAIQKRSGEVWQVLGNVKAEFDTFGKALAQAQTRIEQAGNELEKLVGVRTRQIQRKLRGVTALPEFDSQNVPVQQTEDDPDST</sequence>
<reference evidence="6 7" key="1">
    <citation type="submission" date="2024-03" db="EMBL/GenBank/DDBJ databases">
        <title>Human intestinal bacterial collection.</title>
        <authorList>
            <person name="Pauvert C."/>
            <person name="Hitch T.C.A."/>
            <person name="Clavel T."/>
        </authorList>
    </citation>
    <scope>NUCLEOTIDE SEQUENCE [LARGE SCALE GENOMIC DNA]</scope>
    <source>
        <strain evidence="6 7">CLA-JM-H11</strain>
    </source>
</reference>